<dbReference type="Proteomes" id="UP001610334">
    <property type="component" value="Unassembled WGS sequence"/>
</dbReference>
<keyword evidence="5" id="KW-1185">Reference proteome</keyword>
<organism evidence="4 5">
    <name type="scientific">Aspergillus granulosus</name>
    <dbReference type="NCBI Taxonomy" id="176169"/>
    <lineage>
        <taxon>Eukaryota</taxon>
        <taxon>Fungi</taxon>
        <taxon>Dikarya</taxon>
        <taxon>Ascomycota</taxon>
        <taxon>Pezizomycotina</taxon>
        <taxon>Eurotiomycetes</taxon>
        <taxon>Eurotiomycetidae</taxon>
        <taxon>Eurotiales</taxon>
        <taxon>Aspergillaceae</taxon>
        <taxon>Aspergillus</taxon>
        <taxon>Aspergillus subgen. Nidulantes</taxon>
    </lineage>
</organism>
<dbReference type="EMBL" id="JBFXLT010000137">
    <property type="protein sequence ID" value="KAL2807580.1"/>
    <property type="molecule type" value="Genomic_DNA"/>
</dbReference>
<feature type="region of interest" description="Disordered" evidence="1">
    <location>
        <begin position="587"/>
        <end position="645"/>
    </location>
</feature>
<feature type="compositionally biased region" description="Acidic residues" evidence="1">
    <location>
        <begin position="170"/>
        <end position="186"/>
    </location>
</feature>
<name>A0ABR4GWP8_9EURO</name>
<proteinExistence type="predicted"/>
<keyword evidence="2" id="KW-0812">Transmembrane</keyword>
<protein>
    <recommendedName>
        <fullName evidence="3">FHA domain-containing protein</fullName>
    </recommendedName>
</protein>
<dbReference type="SMART" id="SM00240">
    <property type="entry name" value="FHA"/>
    <property type="match status" value="1"/>
</dbReference>
<accession>A0ABR4GWP8</accession>
<dbReference type="InterPro" id="IPR000253">
    <property type="entry name" value="FHA_dom"/>
</dbReference>
<sequence>MPETRATVLLHTLGLANSLPHRTLTFTSESDRIEIGRASKRENKNLAPTCHNALFDSRVMSRTHAILRVSLEKKFLYIRDPGSMHGTWLNQTRLPIDEDIELSNGDVLTFGVEVVRGAETFPPLAVRCECQWLETEYAPSGQVYREHTNLDRSNTVAQKQPQTSNTFCVPEDDDDDNEYDDEDANDCEITSHNPVTFDLTGDRSSESDASSVDSESEDSHSVIEVPSPTTSPIQNGGVKDMNPTEAPPMLPELRCQSPAPVEQINERSKNSEQPLATPRMTPPSANYESEDPHGETQYYDECFIHSSDEGSDVDSEDWSLNDEVNDTADDKMLEPFETNVHFSKEMLPSASDSACVGHETTNIEILPHDSLKEVASAGSPPSLPPAKQLPNDILGTWNIPPILSSGSVLEINRLPEIKFTGAPLQQTERSASGISSTSPPRLPPLYQGFDRLGSDADAPFQHGDPSDRFSATVPSHSYTPLPVETTKPTFSPPLDLLSSQSSQISPTHYKDGPFASIKPIASTGSTGVTAVNGSSKSEVLPFMDPLAPMIPRMSCDMIPEPETGKFLPIEQWKTLSTDPEKISLKKRKATEMESEPTEVVRTTESTREKTDLTDQQGTSITAVSVPQMSGEVERPTKRARPSRPTSFRSYATTAILGAVVGAVGTIAALASLPPDYFA</sequence>
<feature type="domain" description="FHA" evidence="3">
    <location>
        <begin position="33"/>
        <end position="94"/>
    </location>
</feature>
<dbReference type="PROSITE" id="PS50006">
    <property type="entry name" value="FHA_DOMAIN"/>
    <property type="match status" value="1"/>
</dbReference>
<comment type="caution">
    <text evidence="4">The sequence shown here is derived from an EMBL/GenBank/DDBJ whole genome shotgun (WGS) entry which is preliminary data.</text>
</comment>
<reference evidence="4 5" key="1">
    <citation type="submission" date="2024-07" db="EMBL/GenBank/DDBJ databases">
        <title>Section-level genome sequencing and comparative genomics of Aspergillus sections Usti and Cavernicolus.</title>
        <authorList>
            <consortium name="Lawrence Berkeley National Laboratory"/>
            <person name="Nybo J.L."/>
            <person name="Vesth T.C."/>
            <person name="Theobald S."/>
            <person name="Frisvad J.C."/>
            <person name="Larsen T.O."/>
            <person name="Kjaerboelling I."/>
            <person name="Rothschild-Mancinelli K."/>
            <person name="Lyhne E.K."/>
            <person name="Kogle M.E."/>
            <person name="Barry K."/>
            <person name="Clum A."/>
            <person name="Na H."/>
            <person name="Ledsgaard L."/>
            <person name="Lin J."/>
            <person name="Lipzen A."/>
            <person name="Kuo A."/>
            <person name="Riley R."/>
            <person name="Mondo S."/>
            <person name="Labutti K."/>
            <person name="Haridas S."/>
            <person name="Pangalinan J."/>
            <person name="Salamov A.A."/>
            <person name="Simmons B.A."/>
            <person name="Magnuson J.K."/>
            <person name="Chen J."/>
            <person name="Drula E."/>
            <person name="Henrissat B."/>
            <person name="Wiebenga A."/>
            <person name="Lubbers R.J."/>
            <person name="Gomes A.C."/>
            <person name="Makela M.R."/>
            <person name="Stajich J."/>
            <person name="Grigoriev I.V."/>
            <person name="Mortensen U.H."/>
            <person name="De Vries R.P."/>
            <person name="Baker S.E."/>
            <person name="Andersen M.R."/>
        </authorList>
    </citation>
    <scope>NUCLEOTIDE SEQUENCE [LARGE SCALE GENOMIC DNA]</scope>
    <source>
        <strain evidence="4 5">CBS 588.65</strain>
    </source>
</reference>
<keyword evidence="2" id="KW-0472">Membrane</keyword>
<dbReference type="PANTHER" id="PTHR15715">
    <property type="entry name" value="CENTROSOMAL PROTEIN OF 170 KDA"/>
    <property type="match status" value="1"/>
</dbReference>
<feature type="compositionally biased region" description="Polar residues" evidence="1">
    <location>
        <begin position="613"/>
        <end position="627"/>
    </location>
</feature>
<dbReference type="Pfam" id="PF00498">
    <property type="entry name" value="FHA"/>
    <property type="match status" value="1"/>
</dbReference>
<keyword evidence="2" id="KW-1133">Transmembrane helix</keyword>
<feature type="transmembrane region" description="Helical" evidence="2">
    <location>
        <begin position="650"/>
        <end position="672"/>
    </location>
</feature>
<evidence type="ECO:0000313" key="5">
    <source>
        <dbReference type="Proteomes" id="UP001610334"/>
    </source>
</evidence>
<dbReference type="InterPro" id="IPR008984">
    <property type="entry name" value="SMAD_FHA_dom_sf"/>
</dbReference>
<dbReference type="InterPro" id="IPR051176">
    <property type="entry name" value="Cent_Immune-Sig_Mod"/>
</dbReference>
<feature type="compositionally biased region" description="Polar residues" evidence="1">
    <location>
        <begin position="153"/>
        <end position="167"/>
    </location>
</feature>
<evidence type="ECO:0000256" key="1">
    <source>
        <dbReference type="SAM" id="MobiDB-lite"/>
    </source>
</evidence>
<evidence type="ECO:0000259" key="3">
    <source>
        <dbReference type="PROSITE" id="PS50006"/>
    </source>
</evidence>
<dbReference type="Gene3D" id="2.60.200.20">
    <property type="match status" value="1"/>
</dbReference>
<evidence type="ECO:0000313" key="4">
    <source>
        <dbReference type="EMBL" id="KAL2807580.1"/>
    </source>
</evidence>
<feature type="region of interest" description="Disordered" evidence="1">
    <location>
        <begin position="153"/>
        <end position="294"/>
    </location>
</feature>
<dbReference type="PANTHER" id="PTHR15715:SF37">
    <property type="entry name" value="LD47843P"/>
    <property type="match status" value="1"/>
</dbReference>
<gene>
    <name evidence="4" type="ORF">BJX63DRAFT_66665</name>
</gene>
<dbReference type="SUPFAM" id="SSF49879">
    <property type="entry name" value="SMAD/FHA domain"/>
    <property type="match status" value="1"/>
</dbReference>
<evidence type="ECO:0000256" key="2">
    <source>
        <dbReference type="SAM" id="Phobius"/>
    </source>
</evidence>